<name>A0A109WGB1_FAUOS</name>
<evidence type="ECO:0000256" key="9">
    <source>
        <dbReference type="ARBA" id="ARBA00023306"/>
    </source>
</evidence>
<comment type="subcellular location">
    <subcellularLocation>
        <location evidence="10">Cell inner membrane</location>
        <topology evidence="10">Single-pass membrane protein</topology>
    </subcellularLocation>
    <subcellularLocation>
        <location evidence="1">Cell membrane</location>
        <topology evidence="1">Single-pass membrane protein</topology>
    </subcellularLocation>
</comment>
<comment type="function">
    <text evidence="10">Part of the Tol-Pal system, which plays a role in outer membrane invagination during cell division and is important for maintaining outer membrane integrity.</text>
</comment>
<reference evidence="13 16" key="5">
    <citation type="submission" date="2018-06" db="EMBL/GenBank/DDBJ databases">
        <authorList>
            <consortium name="Pathogen Informatics"/>
            <person name="Doyle S."/>
        </authorList>
    </citation>
    <scope>NUCLEOTIDE SEQUENCE [LARGE SCALE GENOMIC DNA]</scope>
    <source>
        <strain evidence="13 16">NCTC10465</strain>
    </source>
</reference>
<protein>
    <recommendedName>
        <fullName evidence="10">Tol-Pal system protein TolR</fullName>
    </recommendedName>
</protein>
<keyword evidence="5 10" id="KW-0132">Cell division</keyword>
<dbReference type="KEGG" id="mos:AXE82_01090"/>
<comment type="subunit">
    <text evidence="10">The Tol-Pal system is composed of five core proteins: the inner membrane proteins TolA, TolQ and TolR, the periplasmic protein TolB and the outer membrane protein Pal. They form a network linking the inner and outer membranes and the peptidoglycan layer.</text>
</comment>
<dbReference type="GeneID" id="35777482"/>
<dbReference type="PANTHER" id="PTHR30558">
    <property type="entry name" value="EXBD MEMBRANE COMPONENT OF PMF-DRIVEN MACROMOLECULE IMPORT SYSTEM"/>
    <property type="match status" value="1"/>
</dbReference>
<keyword evidence="3 10" id="KW-1003">Cell membrane</keyword>
<evidence type="ECO:0000256" key="6">
    <source>
        <dbReference type="ARBA" id="ARBA00022692"/>
    </source>
</evidence>
<evidence type="ECO:0000313" key="11">
    <source>
        <dbReference type="EMBL" id="ATR78664.1"/>
    </source>
</evidence>
<dbReference type="NCBIfam" id="TIGR02801">
    <property type="entry name" value="tolR"/>
    <property type="match status" value="1"/>
</dbReference>
<keyword evidence="7 10" id="KW-1133">Transmembrane helix</keyword>
<dbReference type="InterPro" id="IPR014168">
    <property type="entry name" value="Tol-Pal_TolR"/>
</dbReference>
<dbReference type="EMBL" id="UGPY01000001">
    <property type="protein sequence ID" value="STY97470.1"/>
    <property type="molecule type" value="Genomic_DNA"/>
</dbReference>
<evidence type="ECO:0000256" key="1">
    <source>
        <dbReference type="ARBA" id="ARBA00004162"/>
    </source>
</evidence>
<reference evidence="12 15" key="2">
    <citation type="submission" date="2017-12" db="EMBL/GenBank/DDBJ databases">
        <title>Phylogenetic diversity of female urinary microbiome.</title>
        <authorList>
            <person name="Thomas-White K."/>
            <person name="Wolfe A.J."/>
        </authorList>
    </citation>
    <scope>NUCLEOTIDE SEQUENCE [LARGE SCALE GENOMIC DNA]</scope>
    <source>
        <strain evidence="12 15">UMB0416</strain>
    </source>
</reference>
<evidence type="ECO:0000313" key="12">
    <source>
        <dbReference type="EMBL" id="PKZ69660.1"/>
    </source>
</evidence>
<keyword evidence="16" id="KW-1185">Reference proteome</keyword>
<dbReference type="AlphaFoldDB" id="A0A109WGB1"/>
<gene>
    <name evidence="10 12" type="primary">tolR</name>
    <name evidence="13" type="synonym">exbD_1</name>
    <name evidence="12" type="ORF">CYJ96_01795</name>
    <name evidence="13" type="ORF">NCTC10465_01254</name>
    <name evidence="11" type="ORF">NP7_04975</name>
</gene>
<keyword evidence="8 10" id="KW-0472">Membrane</keyword>
<reference evidence="14" key="1">
    <citation type="submission" date="2017-11" db="EMBL/GenBank/DDBJ databases">
        <title>Complete genome sequence of Moraxella osloensis NP7 isolated from human skin.</title>
        <authorList>
            <person name="Lee K."/>
            <person name="Lim J.Y."/>
            <person name="Hwang I."/>
        </authorList>
    </citation>
    <scope>NUCLEOTIDE SEQUENCE [LARGE SCALE GENOMIC DNA]</scope>
    <source>
        <strain evidence="14">NP7</strain>
    </source>
</reference>
<dbReference type="InterPro" id="IPR003400">
    <property type="entry name" value="ExbD"/>
</dbReference>
<dbReference type="GO" id="GO:0022857">
    <property type="term" value="F:transmembrane transporter activity"/>
    <property type="evidence" value="ECO:0007669"/>
    <property type="project" value="InterPro"/>
</dbReference>
<evidence type="ECO:0000313" key="14">
    <source>
        <dbReference type="Proteomes" id="UP000229340"/>
    </source>
</evidence>
<evidence type="ECO:0000256" key="2">
    <source>
        <dbReference type="ARBA" id="ARBA00005811"/>
    </source>
</evidence>
<dbReference type="GO" id="GO:0015031">
    <property type="term" value="P:protein transport"/>
    <property type="evidence" value="ECO:0007669"/>
    <property type="project" value="InterPro"/>
</dbReference>
<evidence type="ECO:0000313" key="15">
    <source>
        <dbReference type="Proteomes" id="UP000234914"/>
    </source>
</evidence>
<reference evidence="11" key="4">
    <citation type="journal article" date="2018" name="Misainmurhag Hoiji">
        <title>Complete genome sequence of multidrug-resistant Moraxella osloensis NP7 with multiple plasmids isolated from human skin.</title>
        <authorList>
            <person name="Ganzorig M."/>
            <person name="Lim J.Y."/>
            <person name="Hwang I."/>
            <person name="Lee K."/>
        </authorList>
    </citation>
    <scope>NUCLEOTIDE SEQUENCE</scope>
    <source>
        <strain evidence="11">NP7</strain>
    </source>
</reference>
<dbReference type="GO" id="GO:0051301">
    <property type="term" value="P:cell division"/>
    <property type="evidence" value="ECO:0007669"/>
    <property type="project" value="UniProtKB-UniRule"/>
</dbReference>
<keyword evidence="9 10" id="KW-0131">Cell cycle</keyword>
<evidence type="ECO:0000256" key="7">
    <source>
        <dbReference type="ARBA" id="ARBA00022989"/>
    </source>
</evidence>
<comment type="similarity">
    <text evidence="2 10">Belongs to the ExbD/TolR family.</text>
</comment>
<keyword evidence="6 10" id="KW-0812">Transmembrane</keyword>
<dbReference type="Pfam" id="PF02472">
    <property type="entry name" value="ExbD"/>
    <property type="match status" value="1"/>
</dbReference>
<dbReference type="Proteomes" id="UP000255230">
    <property type="component" value="Unassembled WGS sequence"/>
</dbReference>
<dbReference type="STRING" id="34062.AXE82_01090"/>
<evidence type="ECO:0000256" key="10">
    <source>
        <dbReference type="HAMAP-Rule" id="MF_02203"/>
    </source>
</evidence>
<accession>A0A109WGB1</accession>
<evidence type="ECO:0000313" key="16">
    <source>
        <dbReference type="Proteomes" id="UP000255230"/>
    </source>
</evidence>
<dbReference type="RefSeq" id="WP_062330412.1">
    <property type="nucleotide sequence ID" value="NZ_CALTVS010000106.1"/>
</dbReference>
<feature type="transmembrane region" description="Helical" evidence="10">
    <location>
        <begin position="20"/>
        <end position="41"/>
    </location>
</feature>
<reference evidence="11" key="3">
    <citation type="journal article" date="2018" name="Genome Announc.">
        <title>Complete Genome Sequences of Three Moraxella osloensis Strains Isolated from Human Skin.</title>
        <authorList>
            <person name="Lim J.Y."/>
            <person name="Hwang I."/>
            <person name="Ganzorig M."/>
            <person name="Huang S.L."/>
            <person name="Cho G.S."/>
            <person name="Franz C.M.A.P."/>
            <person name="Lee K."/>
        </authorList>
    </citation>
    <scope>NUCLEOTIDE SEQUENCE</scope>
    <source>
        <strain evidence="11">NP7</strain>
    </source>
</reference>
<evidence type="ECO:0000256" key="3">
    <source>
        <dbReference type="ARBA" id="ARBA00022475"/>
    </source>
</evidence>
<sequence>MKANPYSRNRPQKLNASMNVVPYIDVMLVLLVIFMVTAPMLTTGVDIDLPKAQTKSLQQGTQLPVIVSLKSDGQLYLSTQDKTDEPMSEEALIATLNNLQSQPQYQFDGKPNVNVMINADQNNQYGDIIKLMANLQQAGIQKVGLLTAPPKPASN</sequence>
<dbReference type="EMBL" id="CP024443">
    <property type="protein sequence ID" value="ATR78664.1"/>
    <property type="molecule type" value="Genomic_DNA"/>
</dbReference>
<dbReference type="HAMAP" id="MF_02203">
    <property type="entry name" value="TolR"/>
    <property type="match status" value="1"/>
</dbReference>
<proteinExistence type="inferred from homology"/>
<dbReference type="GO" id="GO:0005886">
    <property type="term" value="C:plasma membrane"/>
    <property type="evidence" value="ECO:0007669"/>
    <property type="project" value="UniProtKB-SubCell"/>
</dbReference>
<evidence type="ECO:0000256" key="5">
    <source>
        <dbReference type="ARBA" id="ARBA00022618"/>
    </source>
</evidence>
<dbReference type="EMBL" id="PKJS01000002">
    <property type="protein sequence ID" value="PKZ69660.1"/>
    <property type="molecule type" value="Genomic_DNA"/>
</dbReference>
<dbReference type="Proteomes" id="UP000229340">
    <property type="component" value="Chromosome"/>
</dbReference>
<dbReference type="PANTHER" id="PTHR30558:SF7">
    <property type="entry name" value="TOL-PAL SYSTEM PROTEIN TOLR"/>
    <property type="match status" value="1"/>
</dbReference>
<evidence type="ECO:0000256" key="4">
    <source>
        <dbReference type="ARBA" id="ARBA00022519"/>
    </source>
</evidence>
<dbReference type="Gene3D" id="3.30.420.270">
    <property type="match status" value="1"/>
</dbReference>
<evidence type="ECO:0000313" key="13">
    <source>
        <dbReference type="EMBL" id="STY97470.1"/>
    </source>
</evidence>
<evidence type="ECO:0000256" key="8">
    <source>
        <dbReference type="ARBA" id="ARBA00023136"/>
    </source>
</evidence>
<organism evidence="12 15">
    <name type="scientific">Faucicola osloensis</name>
    <name type="common">Moraxella osloensis</name>
    <dbReference type="NCBI Taxonomy" id="34062"/>
    <lineage>
        <taxon>Bacteria</taxon>
        <taxon>Pseudomonadati</taxon>
        <taxon>Pseudomonadota</taxon>
        <taxon>Gammaproteobacteria</taxon>
        <taxon>Moraxellales</taxon>
        <taxon>Moraxellaceae</taxon>
        <taxon>Faucicola</taxon>
    </lineage>
</organism>
<dbReference type="Proteomes" id="UP000234914">
    <property type="component" value="Unassembled WGS sequence"/>
</dbReference>
<keyword evidence="4 10" id="KW-0997">Cell inner membrane</keyword>